<dbReference type="Proteomes" id="UP000182379">
    <property type="component" value="Unassembled WGS sequence"/>
</dbReference>
<evidence type="ECO:0000256" key="3">
    <source>
        <dbReference type="ARBA" id="ARBA00022634"/>
    </source>
</evidence>
<evidence type="ECO:0000256" key="2">
    <source>
        <dbReference type="ARBA" id="ARBA00012274"/>
    </source>
</evidence>
<evidence type="ECO:0000256" key="1">
    <source>
        <dbReference type="ARBA" id="ARBA00007405"/>
    </source>
</evidence>
<comment type="caution">
    <text evidence="7">The sequence shown here is derived from an EMBL/GenBank/DDBJ whole genome shotgun (WGS) entry which is preliminary data.</text>
</comment>
<comment type="catalytic activity">
    <reaction evidence="5">
        <text>a 2'-deoxyribonucleoside 5'-diphosphate + [thioredoxin]-disulfide + H2O = a ribonucleoside 5'-diphosphate + [thioredoxin]-dithiol</text>
        <dbReference type="Rhea" id="RHEA:23252"/>
        <dbReference type="Rhea" id="RHEA-COMP:10698"/>
        <dbReference type="Rhea" id="RHEA-COMP:10700"/>
        <dbReference type="ChEBI" id="CHEBI:15377"/>
        <dbReference type="ChEBI" id="CHEBI:29950"/>
        <dbReference type="ChEBI" id="CHEBI:50058"/>
        <dbReference type="ChEBI" id="CHEBI:57930"/>
        <dbReference type="ChEBI" id="CHEBI:73316"/>
        <dbReference type="EC" id="1.17.4.1"/>
    </reaction>
</comment>
<feature type="domain" description="TSCPD" evidence="6">
    <location>
        <begin position="8"/>
        <end position="80"/>
    </location>
</feature>
<dbReference type="EC" id="1.17.4.1" evidence="2"/>
<keyword evidence="4" id="KW-0547">Nucleotide-binding</keyword>
<evidence type="ECO:0000313" key="7">
    <source>
        <dbReference type="EMBL" id="SDW42510.1"/>
    </source>
</evidence>
<evidence type="ECO:0000313" key="8">
    <source>
        <dbReference type="Proteomes" id="UP000182379"/>
    </source>
</evidence>
<keyword evidence="3" id="KW-0237">DNA synthesis</keyword>
<sequence length="84" mass="9046">MKNFTIKTQGTCARQIEFGLENGRLHHIHFQGGCSGNLSAISKLLEGADARRAVDLLKGNTCGNKSTSCADQLARGVEEALKEE</sequence>
<protein>
    <recommendedName>
        <fullName evidence="2">ribonucleoside-diphosphate reductase</fullName>
        <ecNumber evidence="2">1.17.4.1</ecNumber>
    </recommendedName>
</protein>
<comment type="similarity">
    <text evidence="1">Belongs to the ribonucleoside diphosphate reductase class-2 family.</text>
</comment>
<dbReference type="EMBL" id="FNOP01000001">
    <property type="protein sequence ID" value="SDW42510.1"/>
    <property type="molecule type" value="Genomic_DNA"/>
</dbReference>
<dbReference type="GO" id="GO:0000166">
    <property type="term" value="F:nucleotide binding"/>
    <property type="evidence" value="ECO:0007669"/>
    <property type="project" value="UniProtKB-KW"/>
</dbReference>
<evidence type="ECO:0000256" key="4">
    <source>
        <dbReference type="ARBA" id="ARBA00022741"/>
    </source>
</evidence>
<reference evidence="7 8" key="1">
    <citation type="submission" date="2016-10" db="EMBL/GenBank/DDBJ databases">
        <authorList>
            <person name="Varghese N."/>
            <person name="Submissions S."/>
        </authorList>
    </citation>
    <scope>NUCLEOTIDE SEQUENCE [LARGE SCALE GENOMIC DNA]</scope>
    <source>
        <strain evidence="7 8">WCC6</strain>
    </source>
</reference>
<dbReference type="NCBIfam" id="TIGR03905">
    <property type="entry name" value="TIGR03905_4_Cys"/>
    <property type="match status" value="1"/>
</dbReference>
<organism evidence="7 8">
    <name type="scientific">Acidaminococcus fermentans</name>
    <dbReference type="NCBI Taxonomy" id="905"/>
    <lineage>
        <taxon>Bacteria</taxon>
        <taxon>Bacillati</taxon>
        <taxon>Bacillota</taxon>
        <taxon>Negativicutes</taxon>
        <taxon>Acidaminococcales</taxon>
        <taxon>Acidaminococcaceae</taxon>
        <taxon>Acidaminococcus</taxon>
    </lineage>
</organism>
<dbReference type="InterPro" id="IPR024434">
    <property type="entry name" value="TSCPD_dom"/>
</dbReference>
<dbReference type="AlphaFoldDB" id="A0A1H2TF96"/>
<name>A0A1H2TF96_ACIFE</name>
<proteinExistence type="inferred from homology"/>
<evidence type="ECO:0000259" key="6">
    <source>
        <dbReference type="Pfam" id="PF12637"/>
    </source>
</evidence>
<evidence type="ECO:0000256" key="5">
    <source>
        <dbReference type="ARBA" id="ARBA00047754"/>
    </source>
</evidence>
<dbReference type="RefSeq" id="WP_074704157.1">
    <property type="nucleotide sequence ID" value="NZ_CALAKB010000046.1"/>
</dbReference>
<dbReference type="GO" id="GO:0004748">
    <property type="term" value="F:ribonucleoside-diphosphate reductase activity, thioredoxin disulfide as acceptor"/>
    <property type="evidence" value="ECO:0007669"/>
    <property type="project" value="UniProtKB-EC"/>
</dbReference>
<dbReference type="InterPro" id="IPR023806">
    <property type="entry name" value="CHP03905"/>
</dbReference>
<accession>A0A1H2TF96</accession>
<dbReference type="Pfam" id="PF12637">
    <property type="entry name" value="TSCPD"/>
    <property type="match status" value="1"/>
</dbReference>
<gene>
    <name evidence="7" type="ORF">SAMN05216495_101209</name>
</gene>
<dbReference type="GO" id="GO:0071897">
    <property type="term" value="P:DNA biosynthetic process"/>
    <property type="evidence" value="ECO:0007669"/>
    <property type="project" value="UniProtKB-KW"/>
</dbReference>